<accession>A0A6L6HRM3</accession>
<keyword evidence="1" id="KW-0732">Signal</keyword>
<evidence type="ECO:0000256" key="1">
    <source>
        <dbReference type="SAM" id="SignalP"/>
    </source>
</evidence>
<dbReference type="RefSeq" id="WP_154765834.1">
    <property type="nucleotide sequence ID" value="NZ_WMBT01000015.1"/>
</dbReference>
<organism evidence="2 3">
    <name type="scientific">Paracoccus lichenicola</name>
    <dbReference type="NCBI Taxonomy" id="2665644"/>
    <lineage>
        <taxon>Bacteria</taxon>
        <taxon>Pseudomonadati</taxon>
        <taxon>Pseudomonadota</taxon>
        <taxon>Alphaproteobacteria</taxon>
        <taxon>Rhodobacterales</taxon>
        <taxon>Paracoccaceae</taxon>
        <taxon>Paracoccus</taxon>
    </lineage>
</organism>
<evidence type="ECO:0000313" key="2">
    <source>
        <dbReference type="EMBL" id="MTE01757.1"/>
    </source>
</evidence>
<feature type="chain" id="PRO_5026789658" evidence="1">
    <location>
        <begin position="19"/>
        <end position="427"/>
    </location>
</feature>
<dbReference type="Proteomes" id="UP000481417">
    <property type="component" value="Unassembled WGS sequence"/>
</dbReference>
<keyword evidence="3" id="KW-1185">Reference proteome</keyword>
<dbReference type="EMBL" id="WMBT01000015">
    <property type="protein sequence ID" value="MTE01757.1"/>
    <property type="molecule type" value="Genomic_DNA"/>
</dbReference>
<feature type="signal peptide" evidence="1">
    <location>
        <begin position="1"/>
        <end position="18"/>
    </location>
</feature>
<evidence type="ECO:0000313" key="3">
    <source>
        <dbReference type="Proteomes" id="UP000481417"/>
    </source>
</evidence>
<sequence length="427" mass="46912">MRIWTTFLALAAFLAAMAGGPLRAEPSIVFGPSPRALDNQTLFAPDTVPVWQDLHEAGVREILLNGTFLMPVEFRQNPGGTGSYPARPEGSYLRASDLRDLARLQHDLDLRISYEAGAGLSGKICKGNLTPAARGRQAALQEFDQTVLRLEEAGIQVAVLNVDGPFLRLIEGSRKRSSCEDSGQGFGIDTTVRTVQAYLKTMRDLVARANPDQQPPQLRLVVNLPNWQLRGLPRRGGGNGVDLADVLTAFADLQAQDPEPIIISEIVVDYPYALVLADPDLFRDRNRHLWNASRGINGAQEGPDFGYITNSLSYANPCLDREARPDMAFLPYLRGGRPISAACQRAQTGEDAPPDGRKDSDADYLRDSLAYADALRPGGVLADQLVVRDGTAIPDHVAHFYMQSWGMNPMRNLWFADRLADHLQEGR</sequence>
<gene>
    <name evidence="2" type="ORF">GIY56_15815</name>
</gene>
<name>A0A6L6HRM3_9RHOB</name>
<comment type="caution">
    <text evidence="2">The sequence shown here is derived from an EMBL/GenBank/DDBJ whole genome shotgun (WGS) entry which is preliminary data.</text>
</comment>
<reference evidence="2 3" key="1">
    <citation type="submission" date="2019-11" db="EMBL/GenBank/DDBJ databases">
        <authorList>
            <person name="Lang L."/>
        </authorList>
    </citation>
    <scope>NUCLEOTIDE SEQUENCE [LARGE SCALE GENOMIC DNA]</scope>
    <source>
        <strain evidence="2 3">YIM 132242</strain>
    </source>
</reference>
<protein>
    <submittedName>
        <fullName evidence="2">Uncharacterized protein</fullName>
    </submittedName>
</protein>
<proteinExistence type="predicted"/>
<dbReference type="AlphaFoldDB" id="A0A6L6HRM3"/>